<sequence length="278" mass="30396">MNAHLLTANIPSSLFNLTTGEDLLWAVLLLIITISMLMILLLTIYLATVLRQMINPETAIETATPKLSAWEKFTGLRPLSHEKELALEHTYDGIVELDNPTPPWFMYLFYSTIGFAAIYLLLFHIIGSSDLQVAEYDKEIAIADVQRQAYITRVAGSINENTVTLVKDTKAIDEGKALFTTYCVACHGAAGQGGVGPNLTDEYWLHGGSVKSVFHTITEGVPEKGMMSWKKQLNPLQVQYVASFILSLQGSKPAGGKEPQGEKEAPALAAQGEKVAVN</sequence>
<feature type="domain" description="Cytochrome c" evidence="7">
    <location>
        <begin position="170"/>
        <end position="249"/>
    </location>
</feature>
<evidence type="ECO:0000256" key="3">
    <source>
        <dbReference type="ARBA" id="ARBA00023004"/>
    </source>
</evidence>
<keyword evidence="9" id="KW-1185">Reference proteome</keyword>
<dbReference type="InterPro" id="IPR032858">
    <property type="entry name" value="CcoP_N"/>
</dbReference>
<dbReference type="InterPro" id="IPR036909">
    <property type="entry name" value="Cyt_c-like_dom_sf"/>
</dbReference>
<dbReference type="Gene3D" id="6.10.280.130">
    <property type="match status" value="1"/>
</dbReference>
<keyword evidence="3 4" id="KW-0408">Iron</keyword>
<dbReference type="InterPro" id="IPR038414">
    <property type="entry name" value="CcoP_N_sf"/>
</dbReference>
<dbReference type="PANTHER" id="PTHR33751:SF1">
    <property type="entry name" value="CBB3-TYPE CYTOCHROME C OXIDASE SUBUNIT FIXP"/>
    <property type="match status" value="1"/>
</dbReference>
<evidence type="ECO:0000256" key="2">
    <source>
        <dbReference type="ARBA" id="ARBA00022723"/>
    </source>
</evidence>
<evidence type="ECO:0000256" key="4">
    <source>
        <dbReference type="PROSITE-ProRule" id="PRU00433"/>
    </source>
</evidence>
<dbReference type="Pfam" id="PF13442">
    <property type="entry name" value="Cytochrome_CBB3"/>
    <property type="match status" value="1"/>
</dbReference>
<keyword evidence="1 4" id="KW-0349">Heme</keyword>
<proteinExistence type="predicted"/>
<name>A0ABS3JHC4_9BACT</name>
<dbReference type="EMBL" id="JAFMYW010000003">
    <property type="protein sequence ID" value="MBO0949410.1"/>
    <property type="molecule type" value="Genomic_DNA"/>
</dbReference>
<evidence type="ECO:0000256" key="5">
    <source>
        <dbReference type="SAM" id="MobiDB-lite"/>
    </source>
</evidence>
<keyword evidence="6" id="KW-1133">Transmembrane helix</keyword>
<keyword evidence="2 4" id="KW-0479">Metal-binding</keyword>
<gene>
    <name evidence="8" type="ORF">J2I46_12505</name>
</gene>
<dbReference type="RefSeq" id="WP_207329372.1">
    <property type="nucleotide sequence ID" value="NZ_JAFMYW010000003.1"/>
</dbReference>
<keyword evidence="6" id="KW-0812">Transmembrane</keyword>
<dbReference type="SUPFAM" id="SSF46626">
    <property type="entry name" value="Cytochrome c"/>
    <property type="match status" value="1"/>
</dbReference>
<organism evidence="8 9">
    <name type="scientific">Fibrella forsythiae</name>
    <dbReference type="NCBI Taxonomy" id="2817061"/>
    <lineage>
        <taxon>Bacteria</taxon>
        <taxon>Pseudomonadati</taxon>
        <taxon>Bacteroidota</taxon>
        <taxon>Cytophagia</taxon>
        <taxon>Cytophagales</taxon>
        <taxon>Spirosomataceae</taxon>
        <taxon>Fibrella</taxon>
    </lineage>
</organism>
<evidence type="ECO:0000259" key="7">
    <source>
        <dbReference type="PROSITE" id="PS51007"/>
    </source>
</evidence>
<dbReference type="Gene3D" id="1.10.760.10">
    <property type="entry name" value="Cytochrome c-like domain"/>
    <property type="match status" value="1"/>
</dbReference>
<feature type="region of interest" description="Disordered" evidence="5">
    <location>
        <begin position="252"/>
        <end position="278"/>
    </location>
</feature>
<dbReference type="PROSITE" id="PS51007">
    <property type="entry name" value="CYTC"/>
    <property type="match status" value="1"/>
</dbReference>
<dbReference type="InterPro" id="IPR050597">
    <property type="entry name" value="Cytochrome_c_Oxidase_Subunit"/>
</dbReference>
<evidence type="ECO:0000256" key="1">
    <source>
        <dbReference type="ARBA" id="ARBA00022617"/>
    </source>
</evidence>
<dbReference type="Pfam" id="PF14715">
    <property type="entry name" value="FixP_N"/>
    <property type="match status" value="1"/>
</dbReference>
<dbReference type="PANTHER" id="PTHR33751">
    <property type="entry name" value="CBB3-TYPE CYTOCHROME C OXIDASE SUBUNIT FIXP"/>
    <property type="match status" value="1"/>
</dbReference>
<feature type="transmembrane region" description="Helical" evidence="6">
    <location>
        <begin position="104"/>
        <end position="126"/>
    </location>
</feature>
<protein>
    <submittedName>
        <fullName evidence="8">C-type cytochrome</fullName>
    </submittedName>
</protein>
<evidence type="ECO:0000256" key="6">
    <source>
        <dbReference type="SAM" id="Phobius"/>
    </source>
</evidence>
<accession>A0ABS3JHC4</accession>
<evidence type="ECO:0000313" key="9">
    <source>
        <dbReference type="Proteomes" id="UP000664628"/>
    </source>
</evidence>
<keyword evidence="6" id="KW-0472">Membrane</keyword>
<evidence type="ECO:0000313" key="8">
    <source>
        <dbReference type="EMBL" id="MBO0949410.1"/>
    </source>
</evidence>
<feature type="transmembrane region" description="Helical" evidence="6">
    <location>
        <begin position="23"/>
        <end position="47"/>
    </location>
</feature>
<reference evidence="8 9" key="1">
    <citation type="submission" date="2021-03" db="EMBL/GenBank/DDBJ databases">
        <title>Fibrella sp. HMF5405 genome sequencing and assembly.</title>
        <authorList>
            <person name="Kang H."/>
            <person name="Kim H."/>
            <person name="Bae S."/>
            <person name="Joh K."/>
        </authorList>
    </citation>
    <scope>NUCLEOTIDE SEQUENCE [LARGE SCALE GENOMIC DNA]</scope>
    <source>
        <strain evidence="8 9">HMF5405</strain>
    </source>
</reference>
<dbReference type="Proteomes" id="UP000664628">
    <property type="component" value="Unassembled WGS sequence"/>
</dbReference>
<dbReference type="InterPro" id="IPR009056">
    <property type="entry name" value="Cyt_c-like_dom"/>
</dbReference>
<comment type="caution">
    <text evidence="8">The sequence shown here is derived from an EMBL/GenBank/DDBJ whole genome shotgun (WGS) entry which is preliminary data.</text>
</comment>